<organism evidence="1 2">
    <name type="scientific">Collybiopsis luxurians FD-317 M1</name>
    <dbReference type="NCBI Taxonomy" id="944289"/>
    <lineage>
        <taxon>Eukaryota</taxon>
        <taxon>Fungi</taxon>
        <taxon>Dikarya</taxon>
        <taxon>Basidiomycota</taxon>
        <taxon>Agaricomycotina</taxon>
        <taxon>Agaricomycetes</taxon>
        <taxon>Agaricomycetidae</taxon>
        <taxon>Agaricales</taxon>
        <taxon>Marasmiineae</taxon>
        <taxon>Omphalotaceae</taxon>
        <taxon>Collybiopsis</taxon>
        <taxon>Collybiopsis luxurians</taxon>
    </lineage>
</organism>
<sequence length="124" mass="14052">IGAFTEDLGDLDLLFYAGIPVWYICTVKSMPFVRIDSVVSFIREDYSQRLTQPDGFVVDATDATPPHKIIYDGLPNKPDHYRNMAKYLDSLLSETPMLSGPRPKRTELSLRRKGDLKFTPCALL</sequence>
<evidence type="ECO:0000313" key="2">
    <source>
        <dbReference type="Proteomes" id="UP000053593"/>
    </source>
</evidence>
<dbReference type="HOGENOM" id="CLU_150168_0_0_1"/>
<dbReference type="OrthoDB" id="2634326at2759"/>
<protein>
    <submittedName>
        <fullName evidence="1">Uncharacterized protein</fullName>
    </submittedName>
</protein>
<dbReference type="EMBL" id="KN834882">
    <property type="protein sequence ID" value="KIK50855.1"/>
    <property type="molecule type" value="Genomic_DNA"/>
</dbReference>
<evidence type="ECO:0000313" key="1">
    <source>
        <dbReference type="EMBL" id="KIK50855.1"/>
    </source>
</evidence>
<dbReference type="AlphaFoldDB" id="A0A0D0AKT7"/>
<feature type="non-terminal residue" evidence="1">
    <location>
        <position position="124"/>
    </location>
</feature>
<dbReference type="Proteomes" id="UP000053593">
    <property type="component" value="Unassembled WGS sequence"/>
</dbReference>
<gene>
    <name evidence="1" type="ORF">GYMLUDRAFT_145271</name>
</gene>
<feature type="non-terminal residue" evidence="1">
    <location>
        <position position="1"/>
    </location>
</feature>
<proteinExistence type="predicted"/>
<name>A0A0D0AKT7_9AGAR</name>
<keyword evidence="2" id="KW-1185">Reference proteome</keyword>
<accession>A0A0D0AKT7</accession>
<reference evidence="1 2" key="1">
    <citation type="submission" date="2014-04" db="EMBL/GenBank/DDBJ databases">
        <title>Evolutionary Origins and Diversification of the Mycorrhizal Mutualists.</title>
        <authorList>
            <consortium name="DOE Joint Genome Institute"/>
            <consortium name="Mycorrhizal Genomics Consortium"/>
            <person name="Kohler A."/>
            <person name="Kuo A."/>
            <person name="Nagy L.G."/>
            <person name="Floudas D."/>
            <person name="Copeland A."/>
            <person name="Barry K.W."/>
            <person name="Cichocki N."/>
            <person name="Veneault-Fourrey C."/>
            <person name="LaButti K."/>
            <person name="Lindquist E.A."/>
            <person name="Lipzen A."/>
            <person name="Lundell T."/>
            <person name="Morin E."/>
            <person name="Murat C."/>
            <person name="Riley R."/>
            <person name="Ohm R."/>
            <person name="Sun H."/>
            <person name="Tunlid A."/>
            <person name="Henrissat B."/>
            <person name="Grigoriev I.V."/>
            <person name="Hibbett D.S."/>
            <person name="Martin F."/>
        </authorList>
    </citation>
    <scope>NUCLEOTIDE SEQUENCE [LARGE SCALE GENOMIC DNA]</scope>
    <source>
        <strain evidence="1 2">FD-317 M1</strain>
    </source>
</reference>